<evidence type="ECO:0000313" key="2">
    <source>
        <dbReference type="Proteomes" id="UP000789525"/>
    </source>
</evidence>
<sequence length="241" mass="27279">MLLDRILDFKESSGFIIIEDTILQSGRLLLREFVKRATKNDKRNVIFLCIESSPQSILESASIPKKIVILDAYTRLGAYENNDESVSPNVHVIKNLDDISEIAALIQEHIGKGIALVHQYATTTITVKNIEQSNKHSIRGYSEESEKLVNSWMNSLDRGMCAIEHRKRSGKVLYETNIYHTDESTAELVIQHEKNELVNKDVDIPDPTTANLLFNLTLTKEQKKAKDEVILPHVKIQGENA</sequence>
<accession>A0ACA9K127</accession>
<name>A0ACA9K127_9GLOM</name>
<proteinExistence type="predicted"/>
<comment type="caution">
    <text evidence="1">The sequence shown here is derived from an EMBL/GenBank/DDBJ whole genome shotgun (WGS) entry which is preliminary data.</text>
</comment>
<reference evidence="1" key="1">
    <citation type="submission" date="2021-06" db="EMBL/GenBank/DDBJ databases">
        <authorList>
            <person name="Kallberg Y."/>
            <person name="Tangrot J."/>
            <person name="Rosling A."/>
        </authorList>
    </citation>
    <scope>NUCLEOTIDE SEQUENCE</scope>
    <source>
        <strain evidence="1">CL356</strain>
    </source>
</reference>
<keyword evidence="2" id="KW-1185">Reference proteome</keyword>
<dbReference type="EMBL" id="CAJVPT010000539">
    <property type="protein sequence ID" value="CAG8446121.1"/>
    <property type="molecule type" value="Genomic_DNA"/>
</dbReference>
<dbReference type="Proteomes" id="UP000789525">
    <property type="component" value="Unassembled WGS sequence"/>
</dbReference>
<protein>
    <submittedName>
        <fullName evidence="1">3520_t:CDS:1</fullName>
    </submittedName>
</protein>
<gene>
    <name evidence="1" type="ORF">ACOLOM_LOCUS519</name>
</gene>
<evidence type="ECO:0000313" key="1">
    <source>
        <dbReference type="EMBL" id="CAG8446121.1"/>
    </source>
</evidence>
<organism evidence="1 2">
    <name type="scientific">Acaulospora colombiana</name>
    <dbReference type="NCBI Taxonomy" id="27376"/>
    <lineage>
        <taxon>Eukaryota</taxon>
        <taxon>Fungi</taxon>
        <taxon>Fungi incertae sedis</taxon>
        <taxon>Mucoromycota</taxon>
        <taxon>Glomeromycotina</taxon>
        <taxon>Glomeromycetes</taxon>
        <taxon>Diversisporales</taxon>
        <taxon>Acaulosporaceae</taxon>
        <taxon>Acaulospora</taxon>
    </lineage>
</organism>